<accession>A0AA38I2N5</accession>
<proteinExistence type="predicted"/>
<dbReference type="Proteomes" id="UP001168821">
    <property type="component" value="Unassembled WGS sequence"/>
</dbReference>
<gene>
    <name evidence="1" type="ORF">Zmor_021322</name>
</gene>
<organism evidence="1 2">
    <name type="scientific">Zophobas morio</name>
    <dbReference type="NCBI Taxonomy" id="2755281"/>
    <lineage>
        <taxon>Eukaryota</taxon>
        <taxon>Metazoa</taxon>
        <taxon>Ecdysozoa</taxon>
        <taxon>Arthropoda</taxon>
        <taxon>Hexapoda</taxon>
        <taxon>Insecta</taxon>
        <taxon>Pterygota</taxon>
        <taxon>Neoptera</taxon>
        <taxon>Endopterygota</taxon>
        <taxon>Coleoptera</taxon>
        <taxon>Polyphaga</taxon>
        <taxon>Cucujiformia</taxon>
        <taxon>Tenebrionidae</taxon>
        <taxon>Zophobas</taxon>
    </lineage>
</organism>
<name>A0AA38I2N5_9CUCU</name>
<protein>
    <submittedName>
        <fullName evidence="1">Uncharacterized protein</fullName>
    </submittedName>
</protein>
<sequence length="114" mass="12832">MLGNFSLSSNRTRFGRFLARLEAADGEMELIMDCRDRFNPVQVMELRAGSGTVGPLSKIYKLVGNGATNAGIGEHSFDQKIASALTRVMLFVKKSVRQRNHFCNKHKRQVYIII</sequence>
<keyword evidence="2" id="KW-1185">Reference proteome</keyword>
<evidence type="ECO:0000313" key="1">
    <source>
        <dbReference type="EMBL" id="KAJ3649588.1"/>
    </source>
</evidence>
<comment type="caution">
    <text evidence="1">The sequence shown here is derived from an EMBL/GenBank/DDBJ whole genome shotgun (WGS) entry which is preliminary data.</text>
</comment>
<dbReference type="EMBL" id="JALNTZ010000006">
    <property type="protein sequence ID" value="KAJ3649588.1"/>
    <property type="molecule type" value="Genomic_DNA"/>
</dbReference>
<reference evidence="1" key="1">
    <citation type="journal article" date="2023" name="G3 (Bethesda)">
        <title>Whole genome assemblies of Zophobas morio and Tenebrio molitor.</title>
        <authorList>
            <person name="Kaur S."/>
            <person name="Stinson S.A."/>
            <person name="diCenzo G.C."/>
        </authorList>
    </citation>
    <scope>NUCLEOTIDE SEQUENCE</scope>
    <source>
        <strain evidence="1">QUZm001</strain>
    </source>
</reference>
<dbReference type="AlphaFoldDB" id="A0AA38I2N5"/>
<evidence type="ECO:0000313" key="2">
    <source>
        <dbReference type="Proteomes" id="UP001168821"/>
    </source>
</evidence>